<dbReference type="GO" id="GO:0003677">
    <property type="term" value="F:DNA binding"/>
    <property type="evidence" value="ECO:0007669"/>
    <property type="project" value="UniProtKB-KW"/>
</dbReference>
<proteinExistence type="predicted"/>
<dbReference type="EMBL" id="JACMSC010000018">
    <property type="protein sequence ID" value="KAG6474906.1"/>
    <property type="molecule type" value="Genomic_DNA"/>
</dbReference>
<keyword evidence="1" id="KW-0805">Transcription regulation</keyword>
<reference evidence="7 8" key="1">
    <citation type="submission" date="2020-08" db="EMBL/GenBank/DDBJ databases">
        <title>Plant Genome Project.</title>
        <authorList>
            <person name="Zhang R.-G."/>
        </authorList>
    </citation>
    <scope>NUCLEOTIDE SEQUENCE [LARGE SCALE GENOMIC DNA]</scope>
    <source>
        <tissue evidence="7">Rhizome</tissue>
    </source>
</reference>
<evidence type="ECO:0000256" key="1">
    <source>
        <dbReference type="ARBA" id="ARBA00023015"/>
    </source>
</evidence>
<feature type="domain" description="HTH myb-type" evidence="6">
    <location>
        <begin position="15"/>
        <end position="75"/>
    </location>
</feature>
<dbReference type="Gene3D" id="1.10.10.60">
    <property type="entry name" value="Homeodomain-like"/>
    <property type="match status" value="1"/>
</dbReference>
<dbReference type="InterPro" id="IPR009057">
    <property type="entry name" value="Homeodomain-like_sf"/>
</dbReference>
<dbReference type="InterPro" id="IPR017930">
    <property type="entry name" value="Myb_dom"/>
</dbReference>
<keyword evidence="4" id="KW-0539">Nucleus</keyword>
<dbReference type="PANTHER" id="PTHR31314">
    <property type="entry name" value="MYB FAMILY TRANSCRIPTION FACTOR PHL7-LIKE"/>
    <property type="match status" value="1"/>
</dbReference>
<evidence type="ECO:0000313" key="8">
    <source>
        <dbReference type="Proteomes" id="UP000734854"/>
    </source>
</evidence>
<dbReference type="InterPro" id="IPR046955">
    <property type="entry name" value="PHR1-like"/>
</dbReference>
<dbReference type="GO" id="GO:0003700">
    <property type="term" value="F:DNA-binding transcription factor activity"/>
    <property type="evidence" value="ECO:0007669"/>
    <property type="project" value="InterPro"/>
</dbReference>
<sequence>MGNCGKNGSVRQYIRSKVPRLKWTPELHHSFLHAVRNLGGHDKATPKLVLQLMDVKGLTISHVKSHLQMYRSMRNDMGKRDLHEKKHSNKGGINDEGSDEADGSGSFYPSITTKEFKSQSLYSPPSLLPLKRSRPKSGECRAQICECEVAAAEAVTSQYHCVGVDNCKQGGKGIKGDGIAGLSWQRDCDDQSQRKDLAMAEAHAYHPSNLKALGVVLQESEPFKVSLKSERDLFLPL</sequence>
<dbReference type="PANTHER" id="PTHR31314:SF188">
    <property type="entry name" value="TRANSCRIPTION FACTOR KAN2 ISOFORM X1-RELATED"/>
    <property type="match status" value="1"/>
</dbReference>
<dbReference type="PROSITE" id="PS51294">
    <property type="entry name" value="HTH_MYB"/>
    <property type="match status" value="1"/>
</dbReference>
<comment type="caution">
    <text evidence="7">The sequence shown here is derived from an EMBL/GenBank/DDBJ whole genome shotgun (WGS) entry which is preliminary data.</text>
</comment>
<dbReference type="Pfam" id="PF00249">
    <property type="entry name" value="Myb_DNA-binding"/>
    <property type="match status" value="1"/>
</dbReference>
<dbReference type="InterPro" id="IPR006447">
    <property type="entry name" value="Myb_dom_plants"/>
</dbReference>
<dbReference type="Proteomes" id="UP000734854">
    <property type="component" value="Unassembled WGS sequence"/>
</dbReference>
<keyword evidence="3" id="KW-0804">Transcription</keyword>
<evidence type="ECO:0000313" key="7">
    <source>
        <dbReference type="EMBL" id="KAG6474906.1"/>
    </source>
</evidence>
<evidence type="ECO:0000259" key="6">
    <source>
        <dbReference type="PROSITE" id="PS51294"/>
    </source>
</evidence>
<dbReference type="SUPFAM" id="SSF46689">
    <property type="entry name" value="Homeodomain-like"/>
    <property type="match status" value="1"/>
</dbReference>
<organism evidence="7 8">
    <name type="scientific">Zingiber officinale</name>
    <name type="common">Ginger</name>
    <name type="synonym">Amomum zingiber</name>
    <dbReference type="NCBI Taxonomy" id="94328"/>
    <lineage>
        <taxon>Eukaryota</taxon>
        <taxon>Viridiplantae</taxon>
        <taxon>Streptophyta</taxon>
        <taxon>Embryophyta</taxon>
        <taxon>Tracheophyta</taxon>
        <taxon>Spermatophyta</taxon>
        <taxon>Magnoliopsida</taxon>
        <taxon>Liliopsida</taxon>
        <taxon>Zingiberales</taxon>
        <taxon>Zingiberaceae</taxon>
        <taxon>Zingiber</taxon>
    </lineage>
</organism>
<dbReference type="AlphaFoldDB" id="A0A8J5EV56"/>
<protein>
    <recommendedName>
        <fullName evidence="6">HTH myb-type domain-containing protein</fullName>
    </recommendedName>
</protein>
<dbReference type="InterPro" id="IPR001005">
    <property type="entry name" value="SANT/Myb"/>
</dbReference>
<evidence type="ECO:0000256" key="3">
    <source>
        <dbReference type="ARBA" id="ARBA00023163"/>
    </source>
</evidence>
<evidence type="ECO:0000256" key="5">
    <source>
        <dbReference type="SAM" id="MobiDB-lite"/>
    </source>
</evidence>
<evidence type="ECO:0000256" key="4">
    <source>
        <dbReference type="ARBA" id="ARBA00023242"/>
    </source>
</evidence>
<feature type="region of interest" description="Disordered" evidence="5">
    <location>
        <begin position="79"/>
        <end position="109"/>
    </location>
</feature>
<keyword evidence="2" id="KW-0238">DNA-binding</keyword>
<accession>A0A8J5EV56</accession>
<keyword evidence="8" id="KW-1185">Reference proteome</keyword>
<dbReference type="FunFam" id="1.10.10.60:FF:000002">
    <property type="entry name" value="Myb family transcription factor"/>
    <property type="match status" value="1"/>
</dbReference>
<dbReference type="NCBIfam" id="TIGR01557">
    <property type="entry name" value="myb_SHAQKYF"/>
    <property type="match status" value="1"/>
</dbReference>
<name>A0A8J5EV56_ZINOF</name>
<gene>
    <name evidence="7" type="ORF">ZIOFF_064122</name>
</gene>
<evidence type="ECO:0000256" key="2">
    <source>
        <dbReference type="ARBA" id="ARBA00023125"/>
    </source>
</evidence>